<reference evidence="2 3" key="1">
    <citation type="journal article" date="2014" name="Genome Announc.">
        <title>Draft Genome Sequence of Lactobacillus plantarum CMPG5300, a Human Vaginal Isolate.</title>
        <authorList>
            <person name="Malik S."/>
            <person name="Siezen R.J."/>
            <person name="Renckens B."/>
            <person name="Vaneechoutte M."/>
            <person name="Vanderleyden J."/>
            <person name="Lebeer S."/>
        </authorList>
    </citation>
    <scope>NUCLEOTIDE SEQUENCE [LARGE SCALE GENOMIC DNA]</scope>
    <source>
        <strain evidence="2 3">CMPG5300</strain>
    </source>
</reference>
<feature type="transmembrane region" description="Helical" evidence="1">
    <location>
        <begin position="167"/>
        <end position="188"/>
    </location>
</feature>
<comment type="caution">
    <text evidence="2">The sequence shown here is derived from an EMBL/GenBank/DDBJ whole genome shotgun (WGS) entry which is preliminary data.</text>
</comment>
<proteinExistence type="predicted"/>
<keyword evidence="1" id="KW-0472">Membrane</keyword>
<sequence length="221" mass="24912">MNNIVGWNAKIGYRFFKKYTLIVVLVGLIFGIASALYVVKTEPVQYESTAQLVQNDNNYDLISSYQQFIKSNKFMRLLDDKIAGSKWKSKNIKYTLNVSQNGSNSPFFSVNVKSTNGSFSNFVATQSVQLFVGNVSKYLSSANVSVLSIPSSSHEDNFKSRTAKSGVLGFIFGAFLAVVLSFLNMTIWGKVPDEKYINDMYDLKFLGVYRENKDDRKESEK</sequence>
<dbReference type="GeneID" id="77217643"/>
<dbReference type="EMBL" id="AXZV01000005">
    <property type="protein sequence ID" value="KGH43484.1"/>
    <property type="molecule type" value="Genomic_DNA"/>
</dbReference>
<accession>A0AAW3FQ65</accession>
<evidence type="ECO:0000256" key="1">
    <source>
        <dbReference type="SAM" id="Phobius"/>
    </source>
</evidence>
<dbReference type="AlphaFoldDB" id="A0AAW3FQ65"/>
<protein>
    <submittedName>
        <fullName evidence="2">Polysaccharide biosynthesis protein, chain-length regulator</fullName>
    </submittedName>
</protein>
<name>A0AAW3FQ65_LACPN</name>
<dbReference type="Proteomes" id="UP000029801">
    <property type="component" value="Chromosome"/>
</dbReference>
<gene>
    <name evidence="2" type="ORF">CMPG5300_0976</name>
</gene>
<keyword evidence="1" id="KW-1133">Transmembrane helix</keyword>
<evidence type="ECO:0000313" key="3">
    <source>
        <dbReference type="Proteomes" id="UP000029801"/>
    </source>
</evidence>
<evidence type="ECO:0000313" key="2">
    <source>
        <dbReference type="EMBL" id="KGH43484.1"/>
    </source>
</evidence>
<feature type="transmembrane region" description="Helical" evidence="1">
    <location>
        <begin position="20"/>
        <end position="39"/>
    </location>
</feature>
<organism evidence="2 3">
    <name type="scientific">Lactiplantibacillus plantarum CMPG5300</name>
    <dbReference type="NCBI Taxonomy" id="1304889"/>
    <lineage>
        <taxon>Bacteria</taxon>
        <taxon>Bacillati</taxon>
        <taxon>Bacillota</taxon>
        <taxon>Bacilli</taxon>
        <taxon>Lactobacillales</taxon>
        <taxon>Lactobacillaceae</taxon>
        <taxon>Lactiplantibacillus</taxon>
    </lineage>
</organism>
<keyword evidence="1" id="KW-0812">Transmembrane</keyword>
<dbReference type="RefSeq" id="WP_046947836.1">
    <property type="nucleotide sequence ID" value="NZ_CM002918.1"/>
</dbReference>